<name>A0AAD8S3M4_LOLMU</name>
<dbReference type="Proteomes" id="UP001231189">
    <property type="component" value="Unassembled WGS sequence"/>
</dbReference>
<dbReference type="PANTHER" id="PTHR33116">
    <property type="entry name" value="REVERSE TRANSCRIPTASE ZINC-BINDING DOMAIN-CONTAINING PROTEIN-RELATED-RELATED"/>
    <property type="match status" value="1"/>
</dbReference>
<dbReference type="EMBL" id="JAUUTY010000004">
    <property type="protein sequence ID" value="KAK1645141.1"/>
    <property type="molecule type" value="Genomic_DNA"/>
</dbReference>
<protein>
    <submittedName>
        <fullName evidence="2">Uncharacterized protein</fullName>
    </submittedName>
</protein>
<feature type="compositionally biased region" description="Basic residues" evidence="1">
    <location>
        <begin position="108"/>
        <end position="125"/>
    </location>
</feature>
<feature type="region of interest" description="Disordered" evidence="1">
    <location>
        <begin position="106"/>
        <end position="131"/>
    </location>
</feature>
<evidence type="ECO:0000313" key="3">
    <source>
        <dbReference type="Proteomes" id="UP001231189"/>
    </source>
</evidence>
<dbReference type="PANTHER" id="PTHR33116:SF87">
    <property type="entry name" value="OS01G0158850 PROTEIN"/>
    <property type="match status" value="1"/>
</dbReference>
<evidence type="ECO:0000313" key="2">
    <source>
        <dbReference type="EMBL" id="KAK1645141.1"/>
    </source>
</evidence>
<comment type="caution">
    <text evidence="2">The sequence shown here is derived from an EMBL/GenBank/DDBJ whole genome shotgun (WGS) entry which is preliminary data.</text>
</comment>
<sequence>MENLDSARPVHQPSSHRPSSAPNPDPASVSAAKASRVNPFPAVLGFDRSTRKMVAIRVPTTKSKLLKHAPMLTKNVTNDVIEGKLGRIYIPDQEIGKMSLTRDVKGLKRERHGATKNKKRAKKQKGNPEHSKKQKALFCVYAVRTKLGLTKRGLKAKLLLKTRWLHCLGFSYFSETRTSLTTVDPLQRILQVATDIGLLSRLPRRGARFRTSLYADDDSIFMAPIQEEISSLAQILGNFGMVTGLLTKFEKSLVVPIRCNDIDLTQVLNGLPATTTSFPLKYLCLPQGVRRLKRSHFQYLEDKAVARLAPLHGRYFNIAGRKVLVKSVLTSQAVYPLTALHVLVEPLQAITKIIRSFFWAGSENATGGKCKVNWTAVCRLTSLGGLGILNMEKFGRALRLRWPWLAWTTPEKPWVGMENPCNEEDMELFHTLTKVNIGDGNIASFWHDPWADGLSAKCLAPSIFAMSKKKNWNVRNSIADNAWVLHLDTSTGISVQNQQEFIMLWSHTSQPPFMMMFQTPSFGSSPTMEPTLARQLIKRSSLGPFAPAWIPSLGRLGLLPNASSSPGSSSKTGFGRRTGLQSGGGLMGEFVLFVGVMTRRPLTFSSSATSLFGFGRLSRIGYTYTTSILLHGTGLIMLSFGGPPLCLLMGGERKL</sequence>
<proteinExistence type="predicted"/>
<organism evidence="2 3">
    <name type="scientific">Lolium multiflorum</name>
    <name type="common">Italian ryegrass</name>
    <name type="synonym">Lolium perenne subsp. multiflorum</name>
    <dbReference type="NCBI Taxonomy" id="4521"/>
    <lineage>
        <taxon>Eukaryota</taxon>
        <taxon>Viridiplantae</taxon>
        <taxon>Streptophyta</taxon>
        <taxon>Embryophyta</taxon>
        <taxon>Tracheophyta</taxon>
        <taxon>Spermatophyta</taxon>
        <taxon>Magnoliopsida</taxon>
        <taxon>Liliopsida</taxon>
        <taxon>Poales</taxon>
        <taxon>Poaceae</taxon>
        <taxon>BOP clade</taxon>
        <taxon>Pooideae</taxon>
        <taxon>Poodae</taxon>
        <taxon>Poeae</taxon>
        <taxon>Poeae Chloroplast Group 2 (Poeae type)</taxon>
        <taxon>Loliodinae</taxon>
        <taxon>Loliinae</taxon>
        <taxon>Lolium</taxon>
    </lineage>
</organism>
<evidence type="ECO:0000256" key="1">
    <source>
        <dbReference type="SAM" id="MobiDB-lite"/>
    </source>
</evidence>
<accession>A0AAD8S3M4</accession>
<reference evidence="2" key="1">
    <citation type="submission" date="2023-07" db="EMBL/GenBank/DDBJ databases">
        <title>A chromosome-level genome assembly of Lolium multiflorum.</title>
        <authorList>
            <person name="Chen Y."/>
            <person name="Copetti D."/>
            <person name="Kolliker R."/>
            <person name="Studer B."/>
        </authorList>
    </citation>
    <scope>NUCLEOTIDE SEQUENCE</scope>
    <source>
        <strain evidence="2">02402/16</strain>
        <tissue evidence="2">Leaf</tissue>
    </source>
</reference>
<feature type="compositionally biased region" description="Polar residues" evidence="1">
    <location>
        <begin position="12"/>
        <end position="22"/>
    </location>
</feature>
<keyword evidence="3" id="KW-1185">Reference proteome</keyword>
<dbReference type="AlphaFoldDB" id="A0AAD8S3M4"/>
<feature type="region of interest" description="Disordered" evidence="1">
    <location>
        <begin position="1"/>
        <end position="33"/>
    </location>
</feature>
<gene>
    <name evidence="2" type="ORF">QYE76_062946</name>
</gene>